<keyword evidence="1" id="KW-0812">Transmembrane</keyword>
<protein>
    <submittedName>
        <fullName evidence="2">Uncharacterized protein</fullName>
    </submittedName>
</protein>
<dbReference type="Proteomes" id="UP000266906">
    <property type="component" value="Unassembled WGS sequence"/>
</dbReference>
<evidence type="ECO:0000313" key="3">
    <source>
        <dbReference type="Proteomes" id="UP000266906"/>
    </source>
</evidence>
<proteinExistence type="predicted"/>
<dbReference type="EMBL" id="RKQG01000001">
    <property type="protein sequence ID" value="RPE36896.1"/>
    <property type="molecule type" value="Genomic_DNA"/>
</dbReference>
<dbReference type="AlphaFoldDB" id="A0A3N4RVE9"/>
<sequence>MDGGRRDRLRAAAIRWAVLVIGLVVLLAGVGYAMPGWAVAHGAGDRGVFTVTREAVGCGRCVVEGTFTPDDPARPALARANVMGHLPAARLGEQSPAVGYQGAVYPPGGDGAWQRGAALAGAGLAALLLWTWLVLRRRSSSATVRPDA</sequence>
<evidence type="ECO:0000313" key="2">
    <source>
        <dbReference type="EMBL" id="RPE36896.1"/>
    </source>
</evidence>
<keyword evidence="3" id="KW-1185">Reference proteome</keyword>
<accession>A0A3N4RVE9</accession>
<comment type="caution">
    <text evidence="2">The sequence shown here is derived from an EMBL/GenBank/DDBJ whole genome shotgun (WGS) entry which is preliminary data.</text>
</comment>
<keyword evidence="1" id="KW-1133">Transmembrane helix</keyword>
<name>A0A3N4RVE9_9ACTN</name>
<organism evidence="2 3">
    <name type="scientific">Kitasatospora cineracea</name>
    <dbReference type="NCBI Taxonomy" id="88074"/>
    <lineage>
        <taxon>Bacteria</taxon>
        <taxon>Bacillati</taxon>
        <taxon>Actinomycetota</taxon>
        <taxon>Actinomycetes</taxon>
        <taxon>Kitasatosporales</taxon>
        <taxon>Streptomycetaceae</taxon>
        <taxon>Kitasatospora</taxon>
    </lineage>
</organism>
<feature type="transmembrane region" description="Helical" evidence="1">
    <location>
        <begin position="12"/>
        <end position="34"/>
    </location>
</feature>
<feature type="transmembrane region" description="Helical" evidence="1">
    <location>
        <begin position="116"/>
        <end position="135"/>
    </location>
</feature>
<evidence type="ECO:0000256" key="1">
    <source>
        <dbReference type="SAM" id="Phobius"/>
    </source>
</evidence>
<keyword evidence="1" id="KW-0472">Membrane</keyword>
<gene>
    <name evidence="2" type="ORF">EDD38_5277</name>
</gene>
<dbReference type="RefSeq" id="WP_123819747.1">
    <property type="nucleotide sequence ID" value="NZ_RKQG01000001.1"/>
</dbReference>
<reference evidence="2 3" key="1">
    <citation type="submission" date="2018-11" db="EMBL/GenBank/DDBJ databases">
        <title>Sequencing the genomes of 1000 actinobacteria strains.</title>
        <authorList>
            <person name="Klenk H.-P."/>
        </authorList>
    </citation>
    <scope>NUCLEOTIDE SEQUENCE [LARGE SCALE GENOMIC DNA]</scope>
    <source>
        <strain evidence="2 3">DSM 44781</strain>
    </source>
</reference>